<name>A0A542YUQ7_9MICO</name>
<organism evidence="1 2">
    <name type="scientific">Ornithinicoccus hortensis</name>
    <dbReference type="NCBI Taxonomy" id="82346"/>
    <lineage>
        <taxon>Bacteria</taxon>
        <taxon>Bacillati</taxon>
        <taxon>Actinomycetota</taxon>
        <taxon>Actinomycetes</taxon>
        <taxon>Micrococcales</taxon>
        <taxon>Intrasporangiaceae</taxon>
        <taxon>Ornithinicoccus</taxon>
    </lineage>
</organism>
<protein>
    <recommendedName>
        <fullName evidence="3">Polyketide cyclase/dehydrase/lipid transport protein</fullName>
    </recommendedName>
</protein>
<dbReference type="Proteomes" id="UP000319516">
    <property type="component" value="Unassembled WGS sequence"/>
</dbReference>
<dbReference type="AlphaFoldDB" id="A0A542YUQ7"/>
<sequence>MRFELRTIASPEQVRHALTVFTDERPRIWDRTLDPSTFELRDQGPDWAVAKESTPRSPFWVVARYDWSDPDVVRWTVVDSSYGGGGTGSVRIAPDEAGGSRVSADWDAPGGRPLQKPLLFLIHHGPMPLMIRRMWKAALDRYAEEQAAG</sequence>
<proteinExistence type="predicted"/>
<dbReference type="RefSeq" id="WP_141785768.1">
    <property type="nucleotide sequence ID" value="NZ_BAAAIK010000001.1"/>
</dbReference>
<evidence type="ECO:0000313" key="1">
    <source>
        <dbReference type="EMBL" id="TQL51816.1"/>
    </source>
</evidence>
<dbReference type="OrthoDB" id="3290460at2"/>
<evidence type="ECO:0000313" key="2">
    <source>
        <dbReference type="Proteomes" id="UP000319516"/>
    </source>
</evidence>
<reference evidence="1 2" key="1">
    <citation type="submission" date="2019-06" db="EMBL/GenBank/DDBJ databases">
        <title>Sequencing the genomes of 1000 actinobacteria strains.</title>
        <authorList>
            <person name="Klenk H.-P."/>
        </authorList>
    </citation>
    <scope>NUCLEOTIDE SEQUENCE [LARGE SCALE GENOMIC DNA]</scope>
    <source>
        <strain evidence="1 2">DSM 12335</strain>
    </source>
</reference>
<keyword evidence="2" id="KW-1185">Reference proteome</keyword>
<dbReference type="EMBL" id="VFOP01000001">
    <property type="protein sequence ID" value="TQL51816.1"/>
    <property type="molecule type" value="Genomic_DNA"/>
</dbReference>
<gene>
    <name evidence="1" type="ORF">FB467_2979</name>
</gene>
<comment type="caution">
    <text evidence="1">The sequence shown here is derived from an EMBL/GenBank/DDBJ whole genome shotgun (WGS) entry which is preliminary data.</text>
</comment>
<evidence type="ECO:0008006" key="3">
    <source>
        <dbReference type="Google" id="ProtNLM"/>
    </source>
</evidence>
<accession>A0A542YUQ7</accession>
<dbReference type="SUPFAM" id="SSF55961">
    <property type="entry name" value="Bet v1-like"/>
    <property type="match status" value="1"/>
</dbReference>